<organism evidence="2 3">
    <name type="scientific">Thermocoleostomius sinensis A174</name>
    <dbReference type="NCBI Taxonomy" id="2016057"/>
    <lineage>
        <taxon>Bacteria</taxon>
        <taxon>Bacillati</taxon>
        <taxon>Cyanobacteriota</taxon>
        <taxon>Cyanophyceae</taxon>
        <taxon>Oculatellales</taxon>
        <taxon>Oculatellaceae</taxon>
        <taxon>Thermocoleostomius</taxon>
    </lineage>
</organism>
<dbReference type="PANTHER" id="PTHR33164">
    <property type="entry name" value="TRANSCRIPTIONAL REGULATOR, MARR FAMILY"/>
    <property type="match status" value="1"/>
</dbReference>
<dbReference type="RefSeq" id="WP_268611317.1">
    <property type="nucleotide sequence ID" value="NZ_CP113797.1"/>
</dbReference>
<dbReference type="EMBL" id="CP113797">
    <property type="protein sequence ID" value="WAL61364.1"/>
    <property type="molecule type" value="Genomic_DNA"/>
</dbReference>
<proteinExistence type="predicted"/>
<dbReference type="Gene3D" id="1.10.10.10">
    <property type="entry name" value="Winged helix-like DNA-binding domain superfamily/Winged helix DNA-binding domain"/>
    <property type="match status" value="1"/>
</dbReference>
<name>A0A9E8ZGF5_9CYAN</name>
<sequence>MGIQRSVSTTLSETCATTLMETVPLLMQVIRADMRAIGATTLSVPQFRTLAFLDRHSGASLSDLADHLGVTAATASATVERLVQQNYVQRLSHPQERRKVVLSLTEVGLQHLQQARSQTRRQIAALLDRLSEDQLLQIDQSLRSLQQIFELRLNDPESSA</sequence>
<dbReference type="GO" id="GO:0006950">
    <property type="term" value="P:response to stress"/>
    <property type="evidence" value="ECO:0007669"/>
    <property type="project" value="TreeGrafter"/>
</dbReference>
<dbReference type="InterPro" id="IPR000835">
    <property type="entry name" value="HTH_MarR-typ"/>
</dbReference>
<dbReference type="AlphaFoldDB" id="A0A9E8ZGF5"/>
<gene>
    <name evidence="2" type="ORF">OXH18_05060</name>
</gene>
<dbReference type="KEGG" id="tsin:OXH18_05060"/>
<dbReference type="Proteomes" id="UP001163152">
    <property type="component" value="Chromosome"/>
</dbReference>
<evidence type="ECO:0000313" key="2">
    <source>
        <dbReference type="EMBL" id="WAL61364.1"/>
    </source>
</evidence>
<dbReference type="InterPro" id="IPR036390">
    <property type="entry name" value="WH_DNA-bd_sf"/>
</dbReference>
<dbReference type="GO" id="GO:0003700">
    <property type="term" value="F:DNA-binding transcription factor activity"/>
    <property type="evidence" value="ECO:0007669"/>
    <property type="project" value="InterPro"/>
</dbReference>
<accession>A0A9E8ZGF5</accession>
<dbReference type="PANTHER" id="PTHR33164:SF43">
    <property type="entry name" value="HTH-TYPE TRANSCRIPTIONAL REPRESSOR YETL"/>
    <property type="match status" value="1"/>
</dbReference>
<dbReference type="PRINTS" id="PR00598">
    <property type="entry name" value="HTHMARR"/>
</dbReference>
<reference evidence="2" key="1">
    <citation type="submission" date="2022-12" db="EMBL/GenBank/DDBJ databases">
        <title>Polyphasic identification of a Novel Hot-Spring Cyanobacterium Ocullathermofonsia sinensis gen nov. sp. nov. and Genomic Insights on its Adaptations to the Thermal Habitat.</title>
        <authorList>
            <person name="Daroch M."/>
            <person name="Tang J."/>
            <person name="Jiang Y."/>
        </authorList>
    </citation>
    <scope>NUCLEOTIDE SEQUENCE</scope>
    <source>
        <strain evidence="2">PKUAC-SCTA174</strain>
    </source>
</reference>
<dbReference type="SUPFAM" id="SSF46785">
    <property type="entry name" value="Winged helix' DNA-binding domain"/>
    <property type="match status" value="1"/>
</dbReference>
<keyword evidence="3" id="KW-1185">Reference proteome</keyword>
<dbReference type="Pfam" id="PF12802">
    <property type="entry name" value="MarR_2"/>
    <property type="match status" value="1"/>
</dbReference>
<dbReference type="SMART" id="SM00347">
    <property type="entry name" value="HTH_MARR"/>
    <property type="match status" value="1"/>
</dbReference>
<protein>
    <submittedName>
        <fullName evidence="2">MarR family transcriptional regulator</fullName>
    </submittedName>
</protein>
<dbReference type="InterPro" id="IPR039422">
    <property type="entry name" value="MarR/SlyA-like"/>
</dbReference>
<evidence type="ECO:0000313" key="3">
    <source>
        <dbReference type="Proteomes" id="UP001163152"/>
    </source>
</evidence>
<feature type="domain" description="HTH marR-type" evidence="1">
    <location>
        <begin position="16"/>
        <end position="147"/>
    </location>
</feature>
<dbReference type="PROSITE" id="PS50995">
    <property type="entry name" value="HTH_MARR_2"/>
    <property type="match status" value="1"/>
</dbReference>
<dbReference type="InterPro" id="IPR036388">
    <property type="entry name" value="WH-like_DNA-bd_sf"/>
</dbReference>
<evidence type="ECO:0000259" key="1">
    <source>
        <dbReference type="PROSITE" id="PS50995"/>
    </source>
</evidence>